<dbReference type="Proteomes" id="UP000015101">
    <property type="component" value="Unassembled WGS sequence"/>
</dbReference>
<proteinExistence type="predicted"/>
<sequence>MRGQLQNLATACDRTGISDRSAAFIVNAALLDLNVIGTDDSSKAKYVESEKNWMRWHSGKHGTQKWSHCFTRKTPEMTFAMMCSVISAGTVSPNLAIKDPGKLTHYRWLTCANRILRLYSGTANPTKNLKELANFIMKVYAPTWFDIKTKLYDISSKCLLEIKMYPCHTQAVESKLKDAVAIFIPFSIAKTAMYVVKTICFLYNVAIEIASNQDCFRFWYCNDPDEFDLPNPMAEELKLEYETMSRKLDQFTNKAELQTATGGTKPNKVKPVKVIIKKNMEIKLDSKTLKKR</sequence>
<dbReference type="GeneID" id="20204437"/>
<dbReference type="CTD" id="20204437"/>
<dbReference type="AlphaFoldDB" id="T1F6I8"/>
<evidence type="ECO:0000313" key="2">
    <source>
        <dbReference type="EnsemblMetazoa" id="HelroP173188"/>
    </source>
</evidence>
<dbReference type="EnsemblMetazoa" id="HelroT173188">
    <property type="protein sequence ID" value="HelroP173188"/>
    <property type="gene ID" value="HelroG173188"/>
</dbReference>
<organism evidence="2 3">
    <name type="scientific">Helobdella robusta</name>
    <name type="common">Californian leech</name>
    <dbReference type="NCBI Taxonomy" id="6412"/>
    <lineage>
        <taxon>Eukaryota</taxon>
        <taxon>Metazoa</taxon>
        <taxon>Spiralia</taxon>
        <taxon>Lophotrochozoa</taxon>
        <taxon>Annelida</taxon>
        <taxon>Clitellata</taxon>
        <taxon>Hirudinea</taxon>
        <taxon>Rhynchobdellida</taxon>
        <taxon>Glossiphoniidae</taxon>
        <taxon>Helobdella</taxon>
    </lineage>
</organism>
<dbReference type="InParanoid" id="T1F6I8"/>
<dbReference type="RefSeq" id="XP_009018037.1">
    <property type="nucleotide sequence ID" value="XM_009019789.1"/>
</dbReference>
<dbReference type="EMBL" id="KB096551">
    <property type="protein sequence ID" value="ESO04101.1"/>
    <property type="molecule type" value="Genomic_DNA"/>
</dbReference>
<dbReference type="EMBL" id="AMQM01004471">
    <property type="status" value="NOT_ANNOTATED_CDS"/>
    <property type="molecule type" value="Genomic_DNA"/>
</dbReference>
<evidence type="ECO:0000313" key="3">
    <source>
        <dbReference type="Proteomes" id="UP000015101"/>
    </source>
</evidence>
<evidence type="ECO:0000313" key="1">
    <source>
        <dbReference type="EMBL" id="ESO04101.1"/>
    </source>
</evidence>
<reference evidence="1 3" key="2">
    <citation type="journal article" date="2013" name="Nature">
        <title>Insights into bilaterian evolution from three spiralian genomes.</title>
        <authorList>
            <person name="Simakov O."/>
            <person name="Marletaz F."/>
            <person name="Cho S.J."/>
            <person name="Edsinger-Gonzales E."/>
            <person name="Havlak P."/>
            <person name="Hellsten U."/>
            <person name="Kuo D.H."/>
            <person name="Larsson T."/>
            <person name="Lv J."/>
            <person name="Arendt D."/>
            <person name="Savage R."/>
            <person name="Osoegawa K."/>
            <person name="de Jong P."/>
            <person name="Grimwood J."/>
            <person name="Chapman J.A."/>
            <person name="Shapiro H."/>
            <person name="Aerts A."/>
            <person name="Otillar R.P."/>
            <person name="Terry A.Y."/>
            <person name="Boore J.L."/>
            <person name="Grigoriev I.V."/>
            <person name="Lindberg D.R."/>
            <person name="Seaver E.C."/>
            <person name="Weisblat D.A."/>
            <person name="Putnam N.H."/>
            <person name="Rokhsar D.S."/>
        </authorList>
    </citation>
    <scope>NUCLEOTIDE SEQUENCE</scope>
</reference>
<dbReference type="PANTHER" id="PTHR46409">
    <property type="entry name" value="HTH PSQ-TYPE DOMAIN-CONTAINING PROTEIN"/>
    <property type="match status" value="1"/>
</dbReference>
<accession>T1F6I8</accession>
<name>T1F6I8_HELRO</name>
<protein>
    <submittedName>
        <fullName evidence="1 2">Uncharacterized protein</fullName>
    </submittedName>
</protein>
<keyword evidence="3" id="KW-1185">Reference proteome</keyword>
<dbReference type="KEGG" id="hro:HELRODRAFT_173188"/>
<dbReference type="OrthoDB" id="8025508at2759"/>
<dbReference type="HOGENOM" id="CLU_954018_0_0_1"/>
<gene>
    <name evidence="2" type="primary">20204437</name>
    <name evidence="1" type="ORF">HELRODRAFT_173188</name>
</gene>
<reference evidence="3" key="1">
    <citation type="submission" date="2012-12" db="EMBL/GenBank/DDBJ databases">
        <authorList>
            <person name="Hellsten U."/>
            <person name="Grimwood J."/>
            <person name="Chapman J.A."/>
            <person name="Shapiro H."/>
            <person name="Aerts A."/>
            <person name="Otillar R.P."/>
            <person name="Terry A.Y."/>
            <person name="Boore J.L."/>
            <person name="Simakov O."/>
            <person name="Marletaz F."/>
            <person name="Cho S.-J."/>
            <person name="Edsinger-Gonzales E."/>
            <person name="Havlak P."/>
            <person name="Kuo D.-H."/>
            <person name="Larsson T."/>
            <person name="Lv J."/>
            <person name="Arendt D."/>
            <person name="Savage R."/>
            <person name="Osoegawa K."/>
            <person name="de Jong P."/>
            <person name="Lindberg D.R."/>
            <person name="Seaver E.C."/>
            <person name="Weisblat D.A."/>
            <person name="Putnam N.H."/>
            <person name="Grigoriev I.V."/>
            <person name="Rokhsar D.S."/>
        </authorList>
    </citation>
    <scope>NUCLEOTIDE SEQUENCE</scope>
</reference>
<dbReference type="PANTHER" id="PTHR46409:SF1">
    <property type="entry name" value="HTH PSQ-TYPE DOMAIN-CONTAINING PROTEIN"/>
    <property type="match status" value="1"/>
</dbReference>
<reference evidence="2" key="3">
    <citation type="submission" date="2015-06" db="UniProtKB">
        <authorList>
            <consortium name="EnsemblMetazoa"/>
        </authorList>
    </citation>
    <scope>IDENTIFICATION</scope>
</reference>